<comment type="caution">
    <text evidence="6">The sequence shown here is derived from an EMBL/GenBank/DDBJ whole genome shotgun (WGS) entry which is preliminary data.</text>
</comment>
<proteinExistence type="predicted"/>
<reference evidence="7" key="1">
    <citation type="journal article" date="2019" name="Int. J. Syst. Evol. Microbiol.">
        <title>The Global Catalogue of Microorganisms (GCM) 10K type strain sequencing project: providing services to taxonomists for standard genome sequencing and annotation.</title>
        <authorList>
            <consortium name="The Broad Institute Genomics Platform"/>
            <consortium name="The Broad Institute Genome Sequencing Center for Infectious Disease"/>
            <person name="Wu L."/>
            <person name="Ma J."/>
        </authorList>
    </citation>
    <scope>NUCLEOTIDE SEQUENCE [LARGE SCALE GENOMIC DNA]</scope>
    <source>
        <strain evidence="7">CCUG 62114</strain>
    </source>
</reference>
<keyword evidence="7" id="KW-1185">Reference proteome</keyword>
<dbReference type="Pfam" id="PF00691">
    <property type="entry name" value="OmpA"/>
    <property type="match status" value="2"/>
</dbReference>
<keyword evidence="2 4" id="KW-0472">Membrane</keyword>
<evidence type="ECO:0000256" key="1">
    <source>
        <dbReference type="ARBA" id="ARBA00004442"/>
    </source>
</evidence>
<evidence type="ECO:0000313" key="6">
    <source>
        <dbReference type="EMBL" id="MFD0962874.1"/>
    </source>
</evidence>
<dbReference type="PANTHER" id="PTHR30329">
    <property type="entry name" value="STATOR ELEMENT OF FLAGELLAR MOTOR COMPLEX"/>
    <property type="match status" value="1"/>
</dbReference>
<dbReference type="Proteomes" id="UP001596997">
    <property type="component" value="Unassembled WGS sequence"/>
</dbReference>
<protein>
    <submittedName>
        <fullName evidence="6">OmpA family protein</fullName>
    </submittedName>
</protein>
<sequence>MRTIILTCLLATGFLYSQTVTHTVYFNRNSDKLELLNEKKLRVFMAKTDSIAVDSININGYSDYLGHKEYNDILSQKRADNIKNFLLSEHKKSVINRTVNTRGLGEVYAPFTPPEGVAEHRKVEIVFYQTPKRYSINQRNTTKVFVSEEGMRFNQVYVLEKVHFIGNEPELIEASIPQLEDFYNQIKQIKTKFKLVIKGHICCLDEDATEDDKLFSQALSTARALRIQDYLVKKGIPKEYIEYKGYSFDEPLVYPELTDSDRQINRRVEAIVYK</sequence>
<evidence type="ECO:0000256" key="2">
    <source>
        <dbReference type="ARBA" id="ARBA00023136"/>
    </source>
</evidence>
<dbReference type="Gene3D" id="3.30.1330.60">
    <property type="entry name" value="OmpA-like domain"/>
    <property type="match status" value="2"/>
</dbReference>
<dbReference type="InterPro" id="IPR050330">
    <property type="entry name" value="Bact_OuterMem_StrucFunc"/>
</dbReference>
<accession>A0ABW3HZ67</accession>
<dbReference type="SUPFAM" id="SSF103088">
    <property type="entry name" value="OmpA-like"/>
    <property type="match status" value="2"/>
</dbReference>
<feature type="domain" description="OmpA-like" evidence="5">
    <location>
        <begin position="13"/>
        <end position="131"/>
    </location>
</feature>
<organism evidence="6 7">
    <name type="scientific">Pseudofulvibacter geojedonensis</name>
    <dbReference type="NCBI Taxonomy" id="1123758"/>
    <lineage>
        <taxon>Bacteria</taxon>
        <taxon>Pseudomonadati</taxon>
        <taxon>Bacteroidota</taxon>
        <taxon>Flavobacteriia</taxon>
        <taxon>Flavobacteriales</taxon>
        <taxon>Flavobacteriaceae</taxon>
        <taxon>Pseudofulvibacter</taxon>
    </lineage>
</organism>
<evidence type="ECO:0000259" key="5">
    <source>
        <dbReference type="PROSITE" id="PS51123"/>
    </source>
</evidence>
<name>A0ABW3HZ67_9FLAO</name>
<evidence type="ECO:0000256" key="4">
    <source>
        <dbReference type="PROSITE-ProRule" id="PRU00473"/>
    </source>
</evidence>
<evidence type="ECO:0000256" key="3">
    <source>
        <dbReference type="ARBA" id="ARBA00023237"/>
    </source>
</evidence>
<dbReference type="EMBL" id="JBHTJM010000002">
    <property type="protein sequence ID" value="MFD0962874.1"/>
    <property type="molecule type" value="Genomic_DNA"/>
</dbReference>
<evidence type="ECO:0000313" key="7">
    <source>
        <dbReference type="Proteomes" id="UP001596997"/>
    </source>
</evidence>
<dbReference type="PROSITE" id="PS51123">
    <property type="entry name" value="OMPA_2"/>
    <property type="match status" value="2"/>
</dbReference>
<dbReference type="InterPro" id="IPR036737">
    <property type="entry name" value="OmpA-like_sf"/>
</dbReference>
<dbReference type="PRINTS" id="PR01021">
    <property type="entry name" value="OMPADOMAIN"/>
</dbReference>
<dbReference type="InterPro" id="IPR006664">
    <property type="entry name" value="OMP_bac"/>
</dbReference>
<dbReference type="RefSeq" id="WP_377712976.1">
    <property type="nucleotide sequence ID" value="NZ_JBHTJM010000002.1"/>
</dbReference>
<keyword evidence="3" id="KW-0998">Cell outer membrane</keyword>
<comment type="subcellular location">
    <subcellularLocation>
        <location evidence="1">Cell outer membrane</location>
    </subcellularLocation>
</comment>
<feature type="domain" description="OmpA-like" evidence="5">
    <location>
        <begin position="151"/>
        <end position="274"/>
    </location>
</feature>
<dbReference type="CDD" id="cd07185">
    <property type="entry name" value="OmpA_C-like"/>
    <property type="match status" value="1"/>
</dbReference>
<dbReference type="InterPro" id="IPR006665">
    <property type="entry name" value="OmpA-like"/>
</dbReference>
<dbReference type="PANTHER" id="PTHR30329:SF21">
    <property type="entry name" value="LIPOPROTEIN YIAD-RELATED"/>
    <property type="match status" value="1"/>
</dbReference>
<gene>
    <name evidence="6" type="ORF">ACFQ1O_02525</name>
</gene>